<accession>A0AAN8V9D8</accession>
<dbReference type="PANTHER" id="PTHR33077:SF5">
    <property type="entry name" value="PROTEIN TIFY 9"/>
    <property type="match status" value="1"/>
</dbReference>
<comment type="similarity">
    <text evidence="1 2">Belongs to the TIFY/JAZ family.</text>
</comment>
<evidence type="ECO:0000313" key="6">
    <source>
        <dbReference type="Proteomes" id="UP001370490"/>
    </source>
</evidence>
<comment type="function">
    <text evidence="2">Repressor of jasmonate responses.</text>
</comment>
<dbReference type="Proteomes" id="UP001370490">
    <property type="component" value="Unassembled WGS sequence"/>
</dbReference>
<dbReference type="Pfam" id="PF09425">
    <property type="entry name" value="Jas_motif"/>
    <property type="match status" value="1"/>
</dbReference>
<comment type="domain">
    <text evidence="2">The jas domain is required for interaction with COI1.</text>
</comment>
<feature type="domain" description="Tify" evidence="4">
    <location>
        <begin position="87"/>
        <end position="121"/>
    </location>
</feature>
<organism evidence="5 6">
    <name type="scientific">Dillenia turbinata</name>
    <dbReference type="NCBI Taxonomy" id="194707"/>
    <lineage>
        <taxon>Eukaryota</taxon>
        <taxon>Viridiplantae</taxon>
        <taxon>Streptophyta</taxon>
        <taxon>Embryophyta</taxon>
        <taxon>Tracheophyta</taxon>
        <taxon>Spermatophyta</taxon>
        <taxon>Magnoliopsida</taxon>
        <taxon>eudicotyledons</taxon>
        <taxon>Gunneridae</taxon>
        <taxon>Pentapetalae</taxon>
        <taxon>Dilleniales</taxon>
        <taxon>Dilleniaceae</taxon>
        <taxon>Dillenia</taxon>
    </lineage>
</organism>
<dbReference type="GO" id="GO:0005634">
    <property type="term" value="C:nucleus"/>
    <property type="evidence" value="ECO:0007669"/>
    <property type="project" value="UniProtKB-SubCell"/>
</dbReference>
<gene>
    <name evidence="5" type="ORF">RJ641_002551</name>
</gene>
<keyword evidence="2" id="KW-0539">Nucleus</keyword>
<keyword evidence="2" id="KW-1184">Jasmonic acid signaling pathway</keyword>
<feature type="region of interest" description="Disordered" evidence="3">
    <location>
        <begin position="47"/>
        <end position="84"/>
    </location>
</feature>
<evidence type="ECO:0000259" key="4">
    <source>
        <dbReference type="PROSITE" id="PS51320"/>
    </source>
</evidence>
<dbReference type="PROSITE" id="PS51320">
    <property type="entry name" value="TIFY"/>
    <property type="match status" value="1"/>
</dbReference>
<dbReference type="GO" id="GO:0009611">
    <property type="term" value="P:response to wounding"/>
    <property type="evidence" value="ECO:0007669"/>
    <property type="project" value="UniProtKB-UniRule"/>
</dbReference>
<keyword evidence="6" id="KW-1185">Reference proteome</keyword>
<protein>
    <recommendedName>
        <fullName evidence="2">Protein TIFY</fullName>
    </recommendedName>
    <alternativeName>
        <fullName evidence="2">Jasmonate ZIM domain-containing protein</fullName>
    </alternativeName>
</protein>
<dbReference type="AlphaFoldDB" id="A0AAN8V9D8"/>
<name>A0AAN8V9D8_9MAGN</name>
<feature type="compositionally biased region" description="Polar residues" evidence="3">
    <location>
        <begin position="49"/>
        <end position="59"/>
    </location>
</feature>
<feature type="compositionally biased region" description="Low complexity" evidence="3">
    <location>
        <begin position="71"/>
        <end position="84"/>
    </location>
</feature>
<dbReference type="GO" id="GO:0031347">
    <property type="term" value="P:regulation of defense response"/>
    <property type="evidence" value="ECO:0007669"/>
    <property type="project" value="UniProtKB-UniRule"/>
</dbReference>
<evidence type="ECO:0000256" key="2">
    <source>
        <dbReference type="RuleBase" id="RU369065"/>
    </source>
</evidence>
<dbReference type="PANTHER" id="PTHR33077">
    <property type="entry name" value="PROTEIN TIFY 4A-RELATED-RELATED"/>
    <property type="match status" value="1"/>
</dbReference>
<proteinExistence type="inferred from homology"/>
<reference evidence="5 6" key="1">
    <citation type="submission" date="2023-12" db="EMBL/GenBank/DDBJ databases">
        <title>A high-quality genome assembly for Dillenia turbinata (Dilleniales).</title>
        <authorList>
            <person name="Chanderbali A."/>
        </authorList>
    </citation>
    <scope>NUCLEOTIDE SEQUENCE [LARGE SCALE GENOMIC DNA]</scope>
    <source>
        <strain evidence="5">LSX21</strain>
        <tissue evidence="5">Leaf</tissue>
    </source>
</reference>
<evidence type="ECO:0000256" key="3">
    <source>
        <dbReference type="SAM" id="MobiDB-lite"/>
    </source>
</evidence>
<dbReference type="Pfam" id="PF06200">
    <property type="entry name" value="tify"/>
    <property type="match status" value="1"/>
</dbReference>
<dbReference type="InterPro" id="IPR010399">
    <property type="entry name" value="Tify_dom"/>
</dbReference>
<dbReference type="InterPro" id="IPR018467">
    <property type="entry name" value="CCT_CS"/>
</dbReference>
<dbReference type="GO" id="GO:2000022">
    <property type="term" value="P:regulation of jasmonic acid mediated signaling pathway"/>
    <property type="evidence" value="ECO:0007669"/>
    <property type="project" value="UniProtKB-UniRule"/>
</dbReference>
<dbReference type="EMBL" id="JBAMMX010000011">
    <property type="protein sequence ID" value="KAK6930758.1"/>
    <property type="molecule type" value="Genomic_DNA"/>
</dbReference>
<evidence type="ECO:0000256" key="1">
    <source>
        <dbReference type="ARBA" id="ARBA00008614"/>
    </source>
</evidence>
<evidence type="ECO:0000313" key="5">
    <source>
        <dbReference type="EMBL" id="KAK6930758.1"/>
    </source>
</evidence>
<sequence>MSKAMVELDFFRTEKDLSSSKSFDRRRSFRDLQSVISKMKPELLKSVIESGSSSSTPKQDPTPFAPLPIYSPTNSKSVSSSSSDAAARSQTAPLTIFYNGTVSIFDVPKEKAENILKLAVENSREDSSKAPVSSCERRRFINHIARDLPMARSLSLQRFLEKRKERLIGAMPYGSPKHTRFRTGRIRGYY</sequence>
<dbReference type="SMART" id="SM00979">
    <property type="entry name" value="TIFY"/>
    <property type="match status" value="1"/>
</dbReference>
<comment type="caution">
    <text evidence="5">The sequence shown here is derived from an EMBL/GenBank/DDBJ whole genome shotgun (WGS) entry which is preliminary data.</text>
</comment>
<dbReference type="InterPro" id="IPR040390">
    <property type="entry name" value="TIFY/JAZ"/>
</dbReference>
<comment type="subcellular location">
    <subcellularLocation>
        <location evidence="2">Nucleus</location>
    </subcellularLocation>
</comment>